<organism evidence="1 2">
    <name type="scientific">Leptospira broomii serovar Hurstbridge str. 5399</name>
    <dbReference type="NCBI Taxonomy" id="1049789"/>
    <lineage>
        <taxon>Bacteria</taxon>
        <taxon>Pseudomonadati</taxon>
        <taxon>Spirochaetota</taxon>
        <taxon>Spirochaetia</taxon>
        <taxon>Leptospirales</taxon>
        <taxon>Leptospiraceae</taxon>
        <taxon>Leptospira</taxon>
    </lineage>
</organism>
<gene>
    <name evidence="1" type="ORF">LEP1GSC050_2822</name>
</gene>
<dbReference type="EMBL" id="AHMO02000008">
    <property type="protein sequence ID" value="EQA44861.1"/>
    <property type="molecule type" value="Genomic_DNA"/>
</dbReference>
<reference evidence="1" key="1">
    <citation type="submission" date="2013-05" db="EMBL/GenBank/DDBJ databases">
        <authorList>
            <person name="Harkins D.M."/>
            <person name="Durkin A.S."/>
            <person name="Brinkac L.M."/>
            <person name="Haft D.H."/>
            <person name="Selengut J.D."/>
            <person name="Sanka R."/>
            <person name="DePew J."/>
            <person name="Purushe J."/>
            <person name="Hartskeerl R.A."/>
            <person name="Ahmed A."/>
            <person name="van der Linden H."/>
            <person name="Goris M.G.A."/>
            <person name="Vinetz J.M."/>
            <person name="Sutton G.G."/>
            <person name="Nierman W.C."/>
            <person name="Fouts D.E."/>
        </authorList>
    </citation>
    <scope>NUCLEOTIDE SEQUENCE [LARGE SCALE GENOMIC DNA]</scope>
    <source>
        <strain evidence="1">5399</strain>
    </source>
</reference>
<proteinExistence type="predicted"/>
<keyword evidence="2" id="KW-1185">Reference proteome</keyword>
<name>T0FAD6_9LEPT</name>
<sequence length="158" mass="19031">MHFYFLANQYIELPKELEIPSGTGKQGTYEIIAGHYDTVKKTNPVFRWRTETISTEDYLDYLQEVKRSTKQYCGLEQWELVNMQCFQERRMKTVFGQIEEYDNGEYVYETFYTAILVYKRRMNKQEFVQYLAEAEESYFSGTDNIDWDSEFDKSDYFG</sequence>
<dbReference type="AlphaFoldDB" id="T0FAD6"/>
<accession>T0FAD6</accession>
<dbReference type="STRING" id="1049789.LEP1GSC050_2822"/>
<comment type="caution">
    <text evidence="1">The sequence shown here is derived from an EMBL/GenBank/DDBJ whole genome shotgun (WGS) entry which is preliminary data.</text>
</comment>
<evidence type="ECO:0000313" key="1">
    <source>
        <dbReference type="EMBL" id="EQA44861.1"/>
    </source>
</evidence>
<protein>
    <submittedName>
        <fullName evidence="1">Uncharacterized protein</fullName>
    </submittedName>
</protein>
<dbReference type="Proteomes" id="UP000015454">
    <property type="component" value="Unassembled WGS sequence"/>
</dbReference>
<dbReference type="RefSeq" id="WP_010571023.1">
    <property type="nucleotide sequence ID" value="NZ_AHMO02000008.1"/>
</dbReference>
<evidence type="ECO:0000313" key="2">
    <source>
        <dbReference type="Proteomes" id="UP000015454"/>
    </source>
</evidence>